<feature type="region of interest" description="Disordered" evidence="1">
    <location>
        <begin position="681"/>
        <end position="717"/>
    </location>
</feature>
<accession>A0A6G1PEN9</accession>
<evidence type="ECO:0000313" key="2">
    <source>
        <dbReference type="EMBL" id="KAF3688781.1"/>
    </source>
</evidence>
<dbReference type="AlphaFoldDB" id="A0A6G1PEN9"/>
<reference evidence="2 3" key="1">
    <citation type="submission" date="2019-02" db="EMBL/GenBank/DDBJ databases">
        <title>Opniocepnalus argus genome.</title>
        <authorList>
            <person name="Zhou C."/>
            <person name="Xiao S."/>
        </authorList>
    </citation>
    <scope>NUCLEOTIDE SEQUENCE [LARGE SCALE GENOMIC DNA]</scope>
    <source>
        <strain evidence="2">OARG1902GOOAL</strain>
        <tissue evidence="2">Muscle</tissue>
    </source>
</reference>
<feature type="region of interest" description="Disordered" evidence="1">
    <location>
        <begin position="75"/>
        <end position="114"/>
    </location>
</feature>
<protein>
    <submittedName>
        <fullName evidence="2">Uncharacterized protein</fullName>
    </submittedName>
</protein>
<keyword evidence="3" id="KW-1185">Reference proteome</keyword>
<dbReference type="InterPro" id="IPR037656">
    <property type="entry name" value="DUF5525"/>
</dbReference>
<evidence type="ECO:0000256" key="1">
    <source>
        <dbReference type="SAM" id="MobiDB-lite"/>
    </source>
</evidence>
<dbReference type="EMBL" id="CM015715">
    <property type="protein sequence ID" value="KAF3688781.1"/>
    <property type="molecule type" value="Genomic_DNA"/>
</dbReference>
<dbReference type="Pfam" id="PF17663">
    <property type="entry name" value="DUF5525"/>
    <property type="match status" value="1"/>
</dbReference>
<reference evidence="3" key="2">
    <citation type="submission" date="2019-02" db="EMBL/GenBank/DDBJ databases">
        <title>Opniocepnalus argus Var Kimnra genome.</title>
        <authorList>
            <person name="Zhou C."/>
            <person name="Xiao S."/>
        </authorList>
    </citation>
    <scope>NUCLEOTIDE SEQUENCE [LARGE SCALE GENOMIC DNA]</scope>
</reference>
<feature type="compositionally biased region" description="Basic and acidic residues" evidence="1">
    <location>
        <begin position="682"/>
        <end position="702"/>
    </location>
</feature>
<dbReference type="Proteomes" id="UP000503349">
    <property type="component" value="Chromosome 4"/>
</dbReference>
<sequence length="1087" mass="121856">MMNSQSMQTLIDPVFRNKMPLFDGSMASAGLSKPQNMSDLLGKQALQYNGAYFGYDPRGRDGAAFTPPWSNSKASLLDDRSPVTHLPGMDRQGRITCRQDGNSSDEGRSRSSPLCHTQVKQGFTVYTKSPRVSSPTAATTVAVRKQKSGGENLSPSENTVYLAVPKPVYGHSPCCNELGCVIGRRYHVEHGSPRIPHTVYEHDWMQADAHYAETISRKAQDPLLQQRGLPYENSAESIKRMTVERYSPSITRTFPARIEPNYSSYPCTPTHTFFTSLSDQRQRLRTPPKGYPRLYPPHPTYEHMTSEVYQECSPMSKYGQLAQHPVFYYPQANVELENRTQCKDISSKQREDIPVILKHTISNPREHFIVPQSLHGEMPLPLPSAETLPHHSFMRAFDYPCYAIPRFHLNTSQISPPLKTQHVLPSFHSHPINASPSSQHMDHLMASAASLHNDKSNTSLHVDKLHVASPFLCVEQTSSTRHISQSGISPPSIEANRFFPPRTRSHVDQPIPPPADVNMDRLMDYSHCENQVTCPKLLKGLPVSQAAWLPRPPTNSSDHVHTAAANSAKVRKIIYSPAVATGKKRNESASSTGTTLVKGCLKRSTSHSSPQIKIKEEDKDLCEMENIKKRQKVEMDHVRVGNKTESPPMPVIDNVFSLAPYQANLQASGVVFPGRAPLRAAKSPEHHGVKTKSDIKDKRQFQDEQQPVESLVPKESGPDITITDVVDVFEPKTLKVEKVEPSDMDGSGSPLNQNDCSKIIKKEPEQNGSSDNGPMFVIKTFEPDEVESKPSLPDENSDEFKPAKLTAQTNSFSQGDVSTLHEQVVTVQPQSVTPPQPPETKVNFRNIPPQCLKLSTYKIILPDAKAYSPIPPPEKPPAQPITEYVPKLELQMPVRKHFLELHHSLCKLVSKSVSGSSKQKINTWLSHMKLTEPTSSSTKVQKVSCLLGVKAREVWLDEEMESALHKVLERLREYTIQERSPFPHVMRAGAVFIPMLVVKELLFPTVQGSFIDQVLQEHKVELRPTTLSEEKILIQLHKRACSSRLRRLMSLKHLPDIYADVVNLFYYACVCKHFESTSSDVQKRVQD</sequence>
<feature type="compositionally biased region" description="Polar residues" evidence="1">
    <location>
        <begin position="99"/>
        <end position="114"/>
    </location>
</feature>
<gene>
    <name evidence="2" type="ORF">EXN66_Car004453</name>
</gene>
<dbReference type="PANTHER" id="PTHR28422:SF1">
    <property type="entry name" value="SIMILAR TO HUMAN CHROMOSOME 15 OPEN READING FRAME 39"/>
    <property type="match status" value="1"/>
</dbReference>
<name>A0A6G1PEN9_CHAAH</name>
<evidence type="ECO:0000313" key="3">
    <source>
        <dbReference type="Proteomes" id="UP000503349"/>
    </source>
</evidence>
<feature type="region of interest" description="Disordered" evidence="1">
    <location>
        <begin position="278"/>
        <end position="297"/>
    </location>
</feature>
<dbReference type="PANTHER" id="PTHR28422">
    <property type="entry name" value="SIMILAR TO HUMAN CHROMOSOME 15 OPEN READING FRAME 39"/>
    <property type="match status" value="1"/>
</dbReference>
<proteinExistence type="predicted"/>
<organism evidence="2 3">
    <name type="scientific">Channa argus</name>
    <name type="common">Northern snakehead</name>
    <name type="synonym">Ophicephalus argus</name>
    <dbReference type="NCBI Taxonomy" id="215402"/>
    <lineage>
        <taxon>Eukaryota</taxon>
        <taxon>Metazoa</taxon>
        <taxon>Chordata</taxon>
        <taxon>Craniata</taxon>
        <taxon>Vertebrata</taxon>
        <taxon>Euteleostomi</taxon>
        <taxon>Actinopterygii</taxon>
        <taxon>Neopterygii</taxon>
        <taxon>Teleostei</taxon>
        <taxon>Neoteleostei</taxon>
        <taxon>Acanthomorphata</taxon>
        <taxon>Anabantaria</taxon>
        <taxon>Anabantiformes</taxon>
        <taxon>Channoidei</taxon>
        <taxon>Channidae</taxon>
        <taxon>Channa</taxon>
    </lineage>
</organism>